<keyword evidence="2 6" id="KW-0288">FMN</keyword>
<dbReference type="NCBIfam" id="TIGR03860">
    <property type="entry name" value="FMN_nitrolo"/>
    <property type="match status" value="1"/>
</dbReference>
<dbReference type="Proteomes" id="UP000036176">
    <property type="component" value="Unassembled WGS sequence"/>
</dbReference>
<accession>A0A0J6YZ70</accession>
<dbReference type="PIRSF" id="PIRSF000337">
    <property type="entry name" value="NTA_MOA"/>
    <property type="match status" value="1"/>
</dbReference>
<evidence type="ECO:0000256" key="3">
    <source>
        <dbReference type="ARBA" id="ARBA00023002"/>
    </source>
</evidence>
<evidence type="ECO:0000256" key="4">
    <source>
        <dbReference type="ARBA" id="ARBA00023033"/>
    </source>
</evidence>
<dbReference type="GO" id="GO:0004497">
    <property type="term" value="F:monooxygenase activity"/>
    <property type="evidence" value="ECO:0007669"/>
    <property type="project" value="UniProtKB-KW"/>
</dbReference>
<reference evidence="8 9" key="1">
    <citation type="journal article" date="2015" name="Genome Biol. Evol.">
        <title>Characterization of Three Mycobacterium spp. with Potential Use in Bioremediation by Genome Sequencing and Comparative Genomics.</title>
        <authorList>
            <person name="Das S."/>
            <person name="Pettersson B.M."/>
            <person name="Behra P.R."/>
            <person name="Ramesh M."/>
            <person name="Dasgupta S."/>
            <person name="Bhattacharya A."/>
            <person name="Kirsebom L.A."/>
        </authorList>
    </citation>
    <scope>NUCLEOTIDE SEQUENCE [LARGE SCALE GENOMIC DNA]</scope>
    <source>
        <strain evidence="8 9">DSM 44219</strain>
    </source>
</reference>
<dbReference type="RefSeq" id="WP_048419281.1">
    <property type="nucleotide sequence ID" value="NZ_JYNX01000038.1"/>
</dbReference>
<feature type="domain" description="Luciferase-like" evidence="7">
    <location>
        <begin position="18"/>
        <end position="377"/>
    </location>
</feature>
<dbReference type="OrthoDB" id="8320141at2"/>
<organism evidence="8 9">
    <name type="scientific">Mycolicibacterium chubuense</name>
    <name type="common">Mycobacterium chubuense</name>
    <dbReference type="NCBI Taxonomy" id="1800"/>
    <lineage>
        <taxon>Bacteria</taxon>
        <taxon>Bacillati</taxon>
        <taxon>Actinomycetota</taxon>
        <taxon>Actinomycetes</taxon>
        <taxon>Mycobacteriales</taxon>
        <taxon>Mycobacteriaceae</taxon>
        <taxon>Mycolicibacterium</taxon>
    </lineage>
</organism>
<evidence type="ECO:0000256" key="5">
    <source>
        <dbReference type="ARBA" id="ARBA00033748"/>
    </source>
</evidence>
<dbReference type="InterPro" id="IPR036661">
    <property type="entry name" value="Luciferase-like_sf"/>
</dbReference>
<dbReference type="EMBL" id="JYNX01000038">
    <property type="protein sequence ID" value="KMO77681.1"/>
    <property type="molecule type" value="Genomic_DNA"/>
</dbReference>
<dbReference type="SUPFAM" id="SSF51679">
    <property type="entry name" value="Bacterial luciferase-like"/>
    <property type="match status" value="1"/>
</dbReference>
<comment type="similarity">
    <text evidence="5">Belongs to the NtaA/SnaA/DszA monooxygenase family.</text>
</comment>
<keyword evidence="1 6" id="KW-0285">Flavoprotein</keyword>
<feature type="binding site" evidence="6">
    <location>
        <position position="218"/>
    </location>
    <ligand>
        <name>FMN</name>
        <dbReference type="ChEBI" id="CHEBI:58210"/>
    </ligand>
</feature>
<dbReference type="EC" id="1.14.-.-" evidence="8"/>
<sequence length="437" mass="48219">MTREVHLLTFGNTRSAGPWRHPAIDSTPEAVRRRLIDHVRAAEAATFDAVFFADGLNFGPPATWAYKTTEDFEPFTTAAALSSVTERIGLVLTGSATLQHPYHLARQLLSLDHLSGGRTGWNLVTSFARAAAENFSARDVVDHDERYRIADEAIDVVEKLWDSWGDGAVVADRAAGIYHDVTRIHVPDHHGPYFDVKGPLGAARSVQGRPVVFQAGSSDTGSVFAARHAEVIFTGQGDVDRARAFYRRIHDEAARQGRERPPLITPSLRFIVGSTEDEARRAEQTAYEYFSPEYQAGWLLEVDVDVTDADLDGPVPASAFPETTETHQTALAGYRALATDGNPTVREFLWRTVSGWGARVVGTPEQIADEIERWTSTQASDGFVLQDSGLPGQFRLFAEQVVPVLRKRGLFRHEYRGATLRDHLGLAVPANRYEVAS</sequence>
<keyword evidence="9" id="KW-1185">Reference proteome</keyword>
<dbReference type="PANTHER" id="PTHR30011">
    <property type="entry name" value="ALKANESULFONATE MONOOXYGENASE-RELATED"/>
    <property type="match status" value="1"/>
</dbReference>
<evidence type="ECO:0000259" key="7">
    <source>
        <dbReference type="Pfam" id="PF00296"/>
    </source>
</evidence>
<dbReference type="Gene3D" id="3.20.20.30">
    <property type="entry name" value="Luciferase-like domain"/>
    <property type="match status" value="1"/>
</dbReference>
<name>A0A0J6YZ70_MYCCU</name>
<evidence type="ECO:0000256" key="1">
    <source>
        <dbReference type="ARBA" id="ARBA00022630"/>
    </source>
</evidence>
<feature type="binding site" evidence="6">
    <location>
        <position position="147"/>
    </location>
    <ligand>
        <name>FMN</name>
        <dbReference type="ChEBI" id="CHEBI:58210"/>
    </ligand>
</feature>
<proteinExistence type="inferred from homology"/>
<evidence type="ECO:0000256" key="6">
    <source>
        <dbReference type="PIRSR" id="PIRSR000337-1"/>
    </source>
</evidence>
<keyword evidence="3 8" id="KW-0560">Oxidoreductase</keyword>
<dbReference type="CDD" id="cd01095">
    <property type="entry name" value="Nitrilotriacetate_monoxgenase"/>
    <property type="match status" value="1"/>
</dbReference>
<gene>
    <name evidence="8" type="primary">moxC_1</name>
    <name evidence="8" type="ORF">MCHUDSM44219_03342</name>
</gene>
<evidence type="ECO:0000313" key="9">
    <source>
        <dbReference type="Proteomes" id="UP000036176"/>
    </source>
</evidence>
<feature type="binding site" evidence="6">
    <location>
        <position position="54"/>
    </location>
    <ligand>
        <name>FMN</name>
        <dbReference type="ChEBI" id="CHEBI:58210"/>
    </ligand>
</feature>
<dbReference type="PANTHER" id="PTHR30011:SF16">
    <property type="entry name" value="C2H2 FINGER DOMAIN TRANSCRIPTION FACTOR (EUROFUNG)-RELATED"/>
    <property type="match status" value="1"/>
</dbReference>
<comment type="caution">
    <text evidence="8">The sequence shown here is derived from an EMBL/GenBank/DDBJ whole genome shotgun (WGS) entry which is preliminary data.</text>
</comment>
<dbReference type="AlphaFoldDB" id="A0A0J6YZ70"/>
<evidence type="ECO:0000313" key="8">
    <source>
        <dbReference type="EMBL" id="KMO77681.1"/>
    </source>
</evidence>
<dbReference type="InterPro" id="IPR051260">
    <property type="entry name" value="Diverse_substr_monoxygenases"/>
</dbReference>
<feature type="binding site" evidence="6">
    <location>
        <position position="93"/>
    </location>
    <ligand>
        <name>FMN</name>
        <dbReference type="ChEBI" id="CHEBI:58210"/>
    </ligand>
</feature>
<evidence type="ECO:0000256" key="2">
    <source>
        <dbReference type="ARBA" id="ARBA00022643"/>
    </source>
</evidence>
<keyword evidence="4 8" id="KW-0503">Monooxygenase</keyword>
<dbReference type="GO" id="GO:0016705">
    <property type="term" value="F:oxidoreductase activity, acting on paired donors, with incorporation or reduction of molecular oxygen"/>
    <property type="evidence" value="ECO:0007669"/>
    <property type="project" value="InterPro"/>
</dbReference>
<dbReference type="PATRIC" id="fig|1800.3.peg.3356"/>
<feature type="binding site" evidence="6">
    <location>
        <position position="143"/>
    </location>
    <ligand>
        <name>FMN</name>
        <dbReference type="ChEBI" id="CHEBI:58210"/>
    </ligand>
</feature>
<dbReference type="Pfam" id="PF00296">
    <property type="entry name" value="Bac_luciferase"/>
    <property type="match status" value="1"/>
</dbReference>
<dbReference type="InterPro" id="IPR016215">
    <property type="entry name" value="NTA_MOA"/>
</dbReference>
<feature type="binding site" evidence="6">
    <location>
        <position position="217"/>
    </location>
    <ligand>
        <name>FMN</name>
        <dbReference type="ChEBI" id="CHEBI:58210"/>
    </ligand>
</feature>
<protein>
    <submittedName>
        <fullName evidence="8">Putative monooxygenase MoxC</fullName>
        <ecNumber evidence="8">1.14.-.-</ecNumber>
    </submittedName>
</protein>
<dbReference type="InterPro" id="IPR011251">
    <property type="entry name" value="Luciferase-like_dom"/>
</dbReference>